<dbReference type="AlphaFoldDB" id="A0A376B4R8"/>
<sequence>MKALNFYLLYMAFLGSYNKLNVLGLIISPNNNNNNNNDNGNNNNNNKNINDYKSTSDTQINAGDGYHQESSESLLKTEMKKYDEQNPQKESSQEFSKRDPVGGLERALETIRLNKTPLPPWLKTITGLNDWPGLEPPYIPLDFIDFSKIPQIEQYGPSQCTIVPRDSCSFDCYKCVEPDDVYTCHKLSQTFDDGPSDSTEELLKHLGDTKSTFFNLGINIVSHPNVYKKIIEQGHLIGTHTWSHPFLPSLTNEQIIAQIEWSIWAMNATGNHIPKWFRPPYGGIDNRVRSITRQFGLQAVLWDHDTFDWELLNGNSQRTENAIFEDVKKWKADSASKGGLILEHDGASKTVEVGKKVFDIVGKDQLTVAKCIGGIDYIRKYSDLEKKL</sequence>
<comment type="function">
    <text evidence="14">Hydrolyzes the N-acetamido groups of N-acetyl-D-glucosamine residues in chitin to form chitosan and acetate. Chitosan is a component of the spore wall.</text>
</comment>
<evidence type="ECO:0000256" key="10">
    <source>
        <dbReference type="ARBA" id="ARBA00023285"/>
    </source>
</evidence>
<comment type="cofactor">
    <cofactor evidence="1">
        <name>Co(2+)</name>
        <dbReference type="ChEBI" id="CHEBI:48828"/>
    </cofactor>
</comment>
<evidence type="ECO:0000256" key="2">
    <source>
        <dbReference type="ARBA" id="ARBA00010973"/>
    </source>
</evidence>
<protein>
    <recommendedName>
        <fullName evidence="12">chitin deacetylase</fullName>
        <ecNumber evidence="12">3.5.1.41</ecNumber>
    </recommendedName>
</protein>
<feature type="region of interest" description="Disordered" evidence="16">
    <location>
        <begin position="33"/>
        <end position="101"/>
    </location>
</feature>
<evidence type="ECO:0000256" key="15">
    <source>
        <dbReference type="ARBA" id="ARBA00060373"/>
    </source>
</evidence>
<accession>A0A376B4R8</accession>
<keyword evidence="7" id="KW-0749">Sporulation</keyword>
<keyword evidence="19" id="KW-1185">Reference proteome</keyword>
<evidence type="ECO:0000256" key="6">
    <source>
        <dbReference type="ARBA" id="ARBA00022801"/>
    </source>
</evidence>
<dbReference type="GO" id="GO:0046872">
    <property type="term" value="F:metal ion binding"/>
    <property type="evidence" value="ECO:0007669"/>
    <property type="project" value="UniProtKB-KW"/>
</dbReference>
<dbReference type="PANTHER" id="PTHR10587:SF133">
    <property type="entry name" value="CHITIN DEACETYLASE 1-RELATED"/>
    <property type="match status" value="1"/>
</dbReference>
<evidence type="ECO:0000256" key="1">
    <source>
        <dbReference type="ARBA" id="ARBA00001941"/>
    </source>
</evidence>
<keyword evidence="9" id="KW-0325">Glycoprotein</keyword>
<keyword evidence="6" id="KW-0378">Hydrolase</keyword>
<feature type="compositionally biased region" description="Polar residues" evidence="16">
    <location>
        <begin position="51"/>
        <end position="61"/>
    </location>
</feature>
<dbReference type="GO" id="GO:0006032">
    <property type="term" value="P:chitin catabolic process"/>
    <property type="evidence" value="ECO:0007669"/>
    <property type="project" value="UniProtKB-KW"/>
</dbReference>
<evidence type="ECO:0000256" key="8">
    <source>
        <dbReference type="ARBA" id="ARBA00023024"/>
    </source>
</evidence>
<dbReference type="GO" id="GO:0030476">
    <property type="term" value="P:ascospore wall assembly"/>
    <property type="evidence" value="ECO:0007669"/>
    <property type="project" value="UniProtKB-ARBA"/>
</dbReference>
<evidence type="ECO:0000313" key="18">
    <source>
        <dbReference type="EMBL" id="SSD59631.1"/>
    </source>
</evidence>
<evidence type="ECO:0000256" key="12">
    <source>
        <dbReference type="ARBA" id="ARBA00024056"/>
    </source>
</evidence>
<feature type="compositionally biased region" description="Low complexity" evidence="16">
    <location>
        <begin position="33"/>
        <end position="49"/>
    </location>
</feature>
<keyword evidence="10" id="KW-0170">Cobalt</keyword>
<organism evidence="18 19">
    <name type="scientific">Saccharomycodes ludwigii</name>
    <dbReference type="NCBI Taxonomy" id="36035"/>
    <lineage>
        <taxon>Eukaryota</taxon>
        <taxon>Fungi</taxon>
        <taxon>Dikarya</taxon>
        <taxon>Ascomycota</taxon>
        <taxon>Saccharomycotina</taxon>
        <taxon>Saccharomycetes</taxon>
        <taxon>Saccharomycodales</taxon>
        <taxon>Saccharomycodaceae</taxon>
        <taxon>Saccharomycodes</taxon>
    </lineage>
</organism>
<dbReference type="EC" id="3.5.1.41" evidence="12"/>
<evidence type="ECO:0000256" key="16">
    <source>
        <dbReference type="SAM" id="MobiDB-lite"/>
    </source>
</evidence>
<dbReference type="InterPro" id="IPR002509">
    <property type="entry name" value="NODB_dom"/>
</dbReference>
<feature type="compositionally biased region" description="Basic and acidic residues" evidence="16">
    <location>
        <begin position="66"/>
        <end position="100"/>
    </location>
</feature>
<dbReference type="Gene3D" id="3.20.20.370">
    <property type="entry name" value="Glycoside hydrolase/deacetylase"/>
    <property type="match status" value="1"/>
</dbReference>
<evidence type="ECO:0000256" key="3">
    <source>
        <dbReference type="ARBA" id="ARBA00022669"/>
    </source>
</evidence>
<evidence type="ECO:0000313" key="19">
    <source>
        <dbReference type="Proteomes" id="UP000262825"/>
    </source>
</evidence>
<dbReference type="PANTHER" id="PTHR10587">
    <property type="entry name" value="GLYCOSYL TRANSFERASE-RELATED"/>
    <property type="match status" value="1"/>
</dbReference>
<dbReference type="GO" id="GO:0008061">
    <property type="term" value="F:chitin binding"/>
    <property type="evidence" value="ECO:0007669"/>
    <property type="project" value="UniProtKB-KW"/>
</dbReference>
<comment type="subcellular location">
    <subcellularLocation>
        <location evidence="15">Prospore</location>
    </subcellularLocation>
</comment>
<dbReference type="EMBL" id="UFAJ01000176">
    <property type="protein sequence ID" value="SSD59631.1"/>
    <property type="molecule type" value="Genomic_DNA"/>
</dbReference>
<keyword evidence="11" id="KW-0624">Polysaccharide degradation</keyword>
<keyword evidence="4" id="KW-0479">Metal-binding</keyword>
<dbReference type="GO" id="GO:0000272">
    <property type="term" value="P:polysaccharide catabolic process"/>
    <property type="evidence" value="ECO:0007669"/>
    <property type="project" value="UniProtKB-KW"/>
</dbReference>
<evidence type="ECO:0000256" key="5">
    <source>
        <dbReference type="ARBA" id="ARBA00022729"/>
    </source>
</evidence>
<dbReference type="GO" id="GO:0005628">
    <property type="term" value="C:prospore membrane"/>
    <property type="evidence" value="ECO:0007669"/>
    <property type="project" value="TreeGrafter"/>
</dbReference>
<dbReference type="FunFam" id="3.20.20.370:FF:000008">
    <property type="entry name" value="Chitin deacetylase"/>
    <property type="match status" value="1"/>
</dbReference>
<dbReference type="VEuPathDB" id="FungiDB:SCODWIG_01392"/>
<keyword evidence="3" id="KW-0147">Chitin-binding</keyword>
<feature type="domain" description="NodB homology" evidence="17">
    <location>
        <begin position="185"/>
        <end position="371"/>
    </location>
</feature>
<evidence type="ECO:0000256" key="11">
    <source>
        <dbReference type="ARBA" id="ARBA00023326"/>
    </source>
</evidence>
<dbReference type="SUPFAM" id="SSF88713">
    <property type="entry name" value="Glycoside hydrolase/deacetylase"/>
    <property type="match status" value="1"/>
</dbReference>
<evidence type="ECO:0000256" key="7">
    <source>
        <dbReference type="ARBA" id="ARBA00022969"/>
    </source>
</evidence>
<gene>
    <name evidence="18" type="ORF">SCODWIG_01392</name>
</gene>
<evidence type="ECO:0000256" key="14">
    <source>
        <dbReference type="ARBA" id="ARBA00054095"/>
    </source>
</evidence>
<name>A0A376B4R8_9ASCO</name>
<dbReference type="GO" id="GO:0004099">
    <property type="term" value="F:chitin deacetylase activity"/>
    <property type="evidence" value="ECO:0007669"/>
    <property type="project" value="UniProtKB-EC"/>
</dbReference>
<comment type="similarity">
    <text evidence="2">Belongs to the polysaccharide deacetylase family.</text>
</comment>
<dbReference type="InterPro" id="IPR050248">
    <property type="entry name" value="Polysacc_deacetylase_ArnD"/>
</dbReference>
<dbReference type="Pfam" id="PF01522">
    <property type="entry name" value="Polysacc_deac_1"/>
    <property type="match status" value="1"/>
</dbReference>
<evidence type="ECO:0000256" key="13">
    <source>
        <dbReference type="ARBA" id="ARBA00048494"/>
    </source>
</evidence>
<comment type="catalytic activity">
    <reaction evidence="13">
        <text>[(1-&gt;4)-N-acetyl-beta-D-glucosaminyl](n) + n H2O = chitosan + n acetate</text>
        <dbReference type="Rhea" id="RHEA:10464"/>
        <dbReference type="Rhea" id="RHEA-COMP:9593"/>
        <dbReference type="Rhea" id="RHEA-COMP:9597"/>
        <dbReference type="ChEBI" id="CHEBI:15377"/>
        <dbReference type="ChEBI" id="CHEBI:17029"/>
        <dbReference type="ChEBI" id="CHEBI:30089"/>
        <dbReference type="ChEBI" id="CHEBI:57704"/>
        <dbReference type="EC" id="3.5.1.41"/>
    </reaction>
    <physiologicalReaction direction="left-to-right" evidence="13">
        <dbReference type="Rhea" id="RHEA:10465"/>
    </physiologicalReaction>
</comment>
<dbReference type="PROSITE" id="PS51677">
    <property type="entry name" value="NODB"/>
    <property type="match status" value="1"/>
</dbReference>
<keyword evidence="11" id="KW-0119">Carbohydrate metabolism</keyword>
<proteinExistence type="inferred from homology"/>
<reference evidence="19" key="1">
    <citation type="submission" date="2018-06" db="EMBL/GenBank/DDBJ databases">
        <authorList>
            <person name="Guldener U."/>
        </authorList>
    </citation>
    <scope>NUCLEOTIDE SEQUENCE [LARGE SCALE GENOMIC DNA]</scope>
    <source>
        <strain evidence="19">UTAD17</strain>
    </source>
</reference>
<evidence type="ECO:0000256" key="4">
    <source>
        <dbReference type="ARBA" id="ARBA00022723"/>
    </source>
</evidence>
<keyword evidence="8" id="KW-0146">Chitin degradation</keyword>
<evidence type="ECO:0000256" key="9">
    <source>
        <dbReference type="ARBA" id="ARBA00023180"/>
    </source>
</evidence>
<evidence type="ECO:0000259" key="17">
    <source>
        <dbReference type="PROSITE" id="PS51677"/>
    </source>
</evidence>
<dbReference type="Proteomes" id="UP000262825">
    <property type="component" value="Unassembled WGS sequence"/>
</dbReference>
<keyword evidence="5" id="KW-0732">Signal</keyword>
<dbReference type="InterPro" id="IPR011330">
    <property type="entry name" value="Glyco_hydro/deAcase_b/a-brl"/>
</dbReference>